<reference evidence="4" key="1">
    <citation type="submission" date="2016-06" db="UniProtKB">
        <authorList>
            <consortium name="WormBaseParasite"/>
        </authorList>
    </citation>
    <scope>IDENTIFICATION</scope>
</reference>
<evidence type="ECO:0000313" key="2">
    <source>
        <dbReference type="EMBL" id="VDP13128.1"/>
    </source>
</evidence>
<dbReference type="AlphaFoldDB" id="A0A183IV04"/>
<keyword evidence="3" id="KW-1185">Reference proteome</keyword>
<evidence type="ECO:0000313" key="4">
    <source>
        <dbReference type="WBParaSite" id="SBAD_0000773001-mRNA-1"/>
    </source>
</evidence>
<accession>A0A183IV04</accession>
<dbReference type="WBParaSite" id="SBAD_0000773001-mRNA-1">
    <property type="protein sequence ID" value="SBAD_0000773001-mRNA-1"/>
    <property type="gene ID" value="SBAD_0000773001"/>
</dbReference>
<name>A0A183IV04_9BILA</name>
<reference evidence="2 3" key="2">
    <citation type="submission" date="2018-11" db="EMBL/GenBank/DDBJ databases">
        <authorList>
            <consortium name="Pathogen Informatics"/>
        </authorList>
    </citation>
    <scope>NUCLEOTIDE SEQUENCE [LARGE SCALE GENOMIC DNA]</scope>
</reference>
<evidence type="ECO:0000256" key="1">
    <source>
        <dbReference type="SAM" id="SignalP"/>
    </source>
</evidence>
<evidence type="ECO:0000313" key="3">
    <source>
        <dbReference type="Proteomes" id="UP000270296"/>
    </source>
</evidence>
<feature type="signal peptide" evidence="1">
    <location>
        <begin position="1"/>
        <end position="17"/>
    </location>
</feature>
<organism evidence="4">
    <name type="scientific">Soboliphyme baturini</name>
    <dbReference type="NCBI Taxonomy" id="241478"/>
    <lineage>
        <taxon>Eukaryota</taxon>
        <taxon>Metazoa</taxon>
        <taxon>Ecdysozoa</taxon>
        <taxon>Nematoda</taxon>
        <taxon>Enoplea</taxon>
        <taxon>Dorylaimia</taxon>
        <taxon>Dioctophymatida</taxon>
        <taxon>Dioctophymatoidea</taxon>
        <taxon>Soboliphymatidae</taxon>
        <taxon>Soboliphyme</taxon>
    </lineage>
</organism>
<protein>
    <submittedName>
        <fullName evidence="4">Secreted protein</fullName>
    </submittedName>
</protein>
<sequence>MFGVVLLLLLSLGSVSAGNAVTQNNPVCSDLLDCYARAIQLTKKCYRSKSQELRAETNDSCDSNSLRQEVASIYIADRYSKIASCLKGRPSQAVKVVLRNVRERL</sequence>
<gene>
    <name evidence="2" type="ORF">SBAD_LOCUS7450</name>
</gene>
<keyword evidence="1" id="KW-0732">Signal</keyword>
<dbReference type="EMBL" id="UZAM01010631">
    <property type="protein sequence ID" value="VDP13128.1"/>
    <property type="molecule type" value="Genomic_DNA"/>
</dbReference>
<feature type="chain" id="PRO_5043140288" evidence="1">
    <location>
        <begin position="18"/>
        <end position="105"/>
    </location>
</feature>
<proteinExistence type="predicted"/>
<dbReference type="Proteomes" id="UP000270296">
    <property type="component" value="Unassembled WGS sequence"/>
</dbReference>